<evidence type="ECO:0000313" key="1">
    <source>
        <dbReference type="EMBL" id="CCO95576.1"/>
    </source>
</evidence>
<dbReference type="Proteomes" id="UP000013111">
    <property type="component" value="Unassembled WGS sequence"/>
</dbReference>
<organism evidence="1 2">
    <name type="scientific">Erwinia amylovora NBRC 12687 = CFBP 1232</name>
    <dbReference type="NCBI Taxonomy" id="1219359"/>
    <lineage>
        <taxon>Bacteria</taxon>
        <taxon>Pseudomonadati</taxon>
        <taxon>Pseudomonadota</taxon>
        <taxon>Gammaproteobacteria</taxon>
        <taxon>Enterobacterales</taxon>
        <taxon>Erwiniaceae</taxon>
        <taxon>Erwinia</taxon>
    </lineage>
</organism>
<reference evidence="1 2" key="1">
    <citation type="submission" date="2012-11" db="EMBL/GenBank/DDBJ databases">
        <authorList>
            <person name="Linke B."/>
        </authorList>
    </citation>
    <scope>NUCLEOTIDE SEQUENCE [LARGE SCALE GENOMIC DNA]</scope>
    <source>
        <strain evidence="2">CFBP 1232</strain>
    </source>
</reference>
<comment type="caution">
    <text evidence="1">The sequence shown here is derived from an EMBL/GenBank/DDBJ whole genome shotgun (WGS) entry which is preliminary data.</text>
</comment>
<sequence length="38" mass="3881">MIAGYLSTKMTGALTSGISAPIKATPRFYTECVDTGAG</sequence>
<dbReference type="EMBL" id="CAPB01000041">
    <property type="protein sequence ID" value="CCO95576.1"/>
    <property type="molecule type" value="Genomic_DNA"/>
</dbReference>
<gene>
    <name evidence="1" type="ORF">BN437_3677</name>
</gene>
<accession>A0A830ZWM7</accession>
<dbReference type="AlphaFoldDB" id="A0A830ZWM7"/>
<evidence type="ECO:0000313" key="2">
    <source>
        <dbReference type="Proteomes" id="UP000013111"/>
    </source>
</evidence>
<proteinExistence type="predicted"/>
<reference evidence="1 2" key="2">
    <citation type="submission" date="2013-04" db="EMBL/GenBank/DDBJ databases">
        <title>Comparative genomics of 12 strains of Erwinia amylovora identifies a pan-genome with a large conserved core and provides insights into host specificity.</title>
        <authorList>
            <person name="Mann R.A."/>
            <person name="Smits T.H.M."/>
            <person name="Buehlmann A."/>
            <person name="Blom J."/>
            <person name="Goesmann A."/>
            <person name="Frey J.E."/>
            <person name="Plummer K.M."/>
            <person name="Beer S.V."/>
            <person name="Luck J."/>
            <person name="Duffy B."/>
            <person name="Rodoni B."/>
        </authorList>
    </citation>
    <scope>NUCLEOTIDE SEQUENCE [LARGE SCALE GENOMIC DNA]</scope>
    <source>
        <strain evidence="2">CFBP 1232</strain>
    </source>
</reference>
<protein>
    <submittedName>
        <fullName evidence="1">Uncharacterized protein</fullName>
    </submittedName>
</protein>
<name>A0A830ZWM7_ERWAM</name>